<dbReference type="InterPro" id="IPR002401">
    <property type="entry name" value="Cyt_P450_E_grp-I"/>
</dbReference>
<dbReference type="InParanoid" id="A0A1Q3ASQ8"/>
<evidence type="ECO:0000313" key="13">
    <source>
        <dbReference type="Proteomes" id="UP000187406"/>
    </source>
</evidence>
<keyword evidence="9" id="KW-0503">Monooxygenase</keyword>
<evidence type="ECO:0000256" key="7">
    <source>
        <dbReference type="ARBA" id="ARBA00023002"/>
    </source>
</evidence>
<keyword evidence="7" id="KW-0560">Oxidoreductase</keyword>
<keyword evidence="13" id="KW-1185">Reference proteome</keyword>
<organism evidence="12 13">
    <name type="scientific">Cephalotus follicularis</name>
    <name type="common">Albany pitcher plant</name>
    <dbReference type="NCBI Taxonomy" id="3775"/>
    <lineage>
        <taxon>Eukaryota</taxon>
        <taxon>Viridiplantae</taxon>
        <taxon>Streptophyta</taxon>
        <taxon>Embryophyta</taxon>
        <taxon>Tracheophyta</taxon>
        <taxon>Spermatophyta</taxon>
        <taxon>Magnoliopsida</taxon>
        <taxon>eudicotyledons</taxon>
        <taxon>Gunneridae</taxon>
        <taxon>Pentapetalae</taxon>
        <taxon>rosids</taxon>
        <taxon>fabids</taxon>
        <taxon>Oxalidales</taxon>
        <taxon>Cephalotaceae</taxon>
        <taxon>Cephalotus</taxon>
    </lineage>
</organism>
<dbReference type="GO" id="GO:0016705">
    <property type="term" value="F:oxidoreductase activity, acting on paired donors, with incorporation or reduction of molecular oxygen"/>
    <property type="evidence" value="ECO:0007669"/>
    <property type="project" value="InterPro"/>
</dbReference>
<comment type="similarity">
    <text evidence="2">Belongs to the cytochrome P450 family.</text>
</comment>
<sequence>MEETTIFYSFVSLLLLILAFKLLLPKARYKNTPPSPPSLPIIGHLHLLKQPLHRTFHKLSLKYGPIISLWFGSRLVIVASSPSIVEECFTKNDVVLANRPTLLTWKHIAYNNTTIGNAPYGDHWRNLRRIAATELLSTHRLNMLVGIRREEIKRLLQRLSRDSCNEFAKVELKSLFTELTFNIMIRMVAGKRYYGEDVTNEEEASEFREMMTEIEFYGGVSYSGDFLPILKWIDLGGYEKKIIKLGKKVDAIIQGLIDEKRSKKEDIESQNTMVDHLLSFQESHPEYYTDQIIKGFILVSFIFHLFFVSLNLHVA</sequence>
<evidence type="ECO:0000256" key="6">
    <source>
        <dbReference type="ARBA" id="ARBA00022989"/>
    </source>
</evidence>
<keyword evidence="10 11" id="KW-0472">Membrane</keyword>
<reference evidence="13" key="1">
    <citation type="submission" date="2016-04" db="EMBL/GenBank/DDBJ databases">
        <title>Cephalotus genome sequencing.</title>
        <authorList>
            <person name="Fukushima K."/>
            <person name="Hasebe M."/>
            <person name="Fang X."/>
        </authorList>
    </citation>
    <scope>NUCLEOTIDE SEQUENCE [LARGE SCALE GENOMIC DNA]</scope>
    <source>
        <strain evidence="13">cv. St1</strain>
    </source>
</reference>
<keyword evidence="4 11" id="KW-0812">Transmembrane</keyword>
<name>A0A1Q3ASQ8_CEPFO</name>
<dbReference type="PRINTS" id="PR00463">
    <property type="entry name" value="EP450I"/>
</dbReference>
<evidence type="ECO:0000313" key="12">
    <source>
        <dbReference type="EMBL" id="GAV58786.1"/>
    </source>
</evidence>
<dbReference type="EMBL" id="BDDD01000080">
    <property type="protein sequence ID" value="GAV58786.1"/>
    <property type="molecule type" value="Genomic_DNA"/>
</dbReference>
<keyword evidence="8" id="KW-0408">Iron</keyword>
<dbReference type="PANTHER" id="PTHR47947:SF62">
    <property type="entry name" value="CYTOCHROME P450, FAMILY 81, SUBFAMILY D, POLYPEPTIDE 5"/>
    <property type="match status" value="1"/>
</dbReference>
<feature type="transmembrane region" description="Helical" evidence="11">
    <location>
        <begin position="6"/>
        <end position="24"/>
    </location>
</feature>
<evidence type="ECO:0000256" key="11">
    <source>
        <dbReference type="SAM" id="Phobius"/>
    </source>
</evidence>
<dbReference type="InterPro" id="IPR050651">
    <property type="entry name" value="Plant_Cytochrome_P450_Monoox"/>
</dbReference>
<evidence type="ECO:0000256" key="9">
    <source>
        <dbReference type="ARBA" id="ARBA00023033"/>
    </source>
</evidence>
<dbReference type="Gene3D" id="1.10.630.10">
    <property type="entry name" value="Cytochrome P450"/>
    <property type="match status" value="1"/>
</dbReference>
<keyword evidence="6 11" id="KW-1133">Transmembrane helix</keyword>
<dbReference type="AlphaFoldDB" id="A0A1Q3ASQ8"/>
<dbReference type="GO" id="GO:0004497">
    <property type="term" value="F:monooxygenase activity"/>
    <property type="evidence" value="ECO:0007669"/>
    <property type="project" value="UniProtKB-KW"/>
</dbReference>
<dbReference type="InterPro" id="IPR001128">
    <property type="entry name" value="Cyt_P450"/>
</dbReference>
<dbReference type="GO" id="GO:0005506">
    <property type="term" value="F:iron ion binding"/>
    <property type="evidence" value="ECO:0007669"/>
    <property type="project" value="InterPro"/>
</dbReference>
<evidence type="ECO:0000256" key="8">
    <source>
        <dbReference type="ARBA" id="ARBA00023004"/>
    </source>
</evidence>
<evidence type="ECO:0000256" key="10">
    <source>
        <dbReference type="ARBA" id="ARBA00023136"/>
    </source>
</evidence>
<evidence type="ECO:0000256" key="1">
    <source>
        <dbReference type="ARBA" id="ARBA00004167"/>
    </source>
</evidence>
<keyword evidence="3" id="KW-0349">Heme</keyword>
<evidence type="ECO:0000256" key="5">
    <source>
        <dbReference type="ARBA" id="ARBA00022723"/>
    </source>
</evidence>
<gene>
    <name evidence="12" type="ORF">CFOL_v3_02319</name>
</gene>
<evidence type="ECO:0000256" key="3">
    <source>
        <dbReference type="ARBA" id="ARBA00022617"/>
    </source>
</evidence>
<comment type="caution">
    <text evidence="12">The sequence shown here is derived from an EMBL/GenBank/DDBJ whole genome shotgun (WGS) entry which is preliminary data.</text>
</comment>
<dbReference type="STRING" id="3775.A0A1Q3ASQ8"/>
<evidence type="ECO:0000256" key="2">
    <source>
        <dbReference type="ARBA" id="ARBA00010617"/>
    </source>
</evidence>
<dbReference type="Pfam" id="PF00067">
    <property type="entry name" value="p450"/>
    <property type="match status" value="1"/>
</dbReference>
<dbReference type="GO" id="GO:0016020">
    <property type="term" value="C:membrane"/>
    <property type="evidence" value="ECO:0007669"/>
    <property type="project" value="UniProtKB-SubCell"/>
</dbReference>
<accession>A0A1Q3ASQ8</accession>
<feature type="transmembrane region" description="Helical" evidence="11">
    <location>
        <begin position="295"/>
        <end position="314"/>
    </location>
</feature>
<proteinExistence type="inferred from homology"/>
<dbReference type="PANTHER" id="PTHR47947">
    <property type="entry name" value="CYTOCHROME P450 82C3-RELATED"/>
    <property type="match status" value="1"/>
</dbReference>
<dbReference type="Proteomes" id="UP000187406">
    <property type="component" value="Unassembled WGS sequence"/>
</dbReference>
<protein>
    <submittedName>
        <fullName evidence="12">p450 domain-containing protein</fullName>
    </submittedName>
</protein>
<dbReference type="SUPFAM" id="SSF48264">
    <property type="entry name" value="Cytochrome P450"/>
    <property type="match status" value="1"/>
</dbReference>
<keyword evidence="5" id="KW-0479">Metal-binding</keyword>
<evidence type="ECO:0000256" key="4">
    <source>
        <dbReference type="ARBA" id="ARBA00022692"/>
    </source>
</evidence>
<comment type="subcellular location">
    <subcellularLocation>
        <location evidence="1">Membrane</location>
        <topology evidence="1">Single-pass membrane protein</topology>
    </subcellularLocation>
</comment>
<dbReference type="GO" id="GO:0020037">
    <property type="term" value="F:heme binding"/>
    <property type="evidence" value="ECO:0007669"/>
    <property type="project" value="InterPro"/>
</dbReference>
<dbReference type="InterPro" id="IPR036396">
    <property type="entry name" value="Cyt_P450_sf"/>
</dbReference>
<dbReference type="OrthoDB" id="1055148at2759"/>